<name>A0A918X9Q2_9ACTN</name>
<keyword evidence="2" id="KW-1185">Reference proteome</keyword>
<evidence type="ECO:0008006" key="3">
    <source>
        <dbReference type="Google" id="ProtNLM"/>
    </source>
</evidence>
<protein>
    <recommendedName>
        <fullName evidence="3">S-adenosyl methyltransferase</fullName>
    </recommendedName>
</protein>
<dbReference type="PIRSF" id="PIRSF017393">
    <property type="entry name" value="MTase_SAV2177"/>
    <property type="match status" value="1"/>
</dbReference>
<dbReference type="SUPFAM" id="SSF53335">
    <property type="entry name" value="S-adenosyl-L-methionine-dependent methyltransferases"/>
    <property type="match status" value="1"/>
</dbReference>
<dbReference type="InterPro" id="IPR029063">
    <property type="entry name" value="SAM-dependent_MTases_sf"/>
</dbReference>
<dbReference type="EMBL" id="BMXL01000004">
    <property type="protein sequence ID" value="GHD20227.1"/>
    <property type="molecule type" value="Genomic_DNA"/>
</dbReference>
<dbReference type="Proteomes" id="UP000654947">
    <property type="component" value="Unassembled WGS sequence"/>
</dbReference>
<comment type="caution">
    <text evidence="1">The sequence shown here is derived from an EMBL/GenBank/DDBJ whole genome shotgun (WGS) entry which is preliminary data.</text>
</comment>
<sequence length="316" mass="34283">MFRPRAAALPETISCVCGISGTCGKRPFPADLSCKRDSCGGGPVFAGVTLAGMTYPSQPPIDTSVPHSARVWNYWLGGKDNYPVDREAGEQFLATFPGIAQEARAARAFLMRAVRYLTEEAGVRQFLDIGTGLPTADNTHEVAQTMRPDARIVYVDNDPLVLTHARALLTSTEEGYTDYLHAGLEEPEEILAAARERLDFDEPVGLIIIGVLAHVADYGRAKDIVRTLLEALPSDSHLVLSDGTHSHQANVEAQEDYNESGAVAYNLRSKEEIAGFFEGVELVDPGLTTVTRWRCEDTEFGTPPEVDGYGGVGRKA</sequence>
<dbReference type="InterPro" id="IPR006764">
    <property type="entry name" value="SAM_dep_MeTrfase_SAV2177_type"/>
</dbReference>
<evidence type="ECO:0000313" key="2">
    <source>
        <dbReference type="Proteomes" id="UP000654947"/>
    </source>
</evidence>
<organism evidence="1 2">
    <name type="scientific">Nocardiopsis kunsanensis</name>
    <dbReference type="NCBI Taxonomy" id="141693"/>
    <lineage>
        <taxon>Bacteria</taxon>
        <taxon>Bacillati</taxon>
        <taxon>Actinomycetota</taxon>
        <taxon>Actinomycetes</taxon>
        <taxon>Streptosporangiales</taxon>
        <taxon>Nocardiopsidaceae</taxon>
        <taxon>Nocardiopsis</taxon>
    </lineage>
</organism>
<dbReference type="Gene3D" id="3.40.50.150">
    <property type="entry name" value="Vaccinia Virus protein VP39"/>
    <property type="match status" value="1"/>
</dbReference>
<proteinExistence type="predicted"/>
<dbReference type="Pfam" id="PF04672">
    <property type="entry name" value="Methyltransf_19"/>
    <property type="match status" value="1"/>
</dbReference>
<accession>A0A918X9Q2</accession>
<evidence type="ECO:0000313" key="1">
    <source>
        <dbReference type="EMBL" id="GHD20227.1"/>
    </source>
</evidence>
<reference evidence="1 2" key="1">
    <citation type="journal article" date="2014" name="Int. J. Syst. Evol. Microbiol.">
        <title>Complete genome sequence of Corynebacterium casei LMG S-19264T (=DSM 44701T), isolated from a smear-ripened cheese.</title>
        <authorList>
            <consortium name="US DOE Joint Genome Institute (JGI-PGF)"/>
            <person name="Walter F."/>
            <person name="Albersmeier A."/>
            <person name="Kalinowski J."/>
            <person name="Ruckert C."/>
        </authorList>
    </citation>
    <scope>NUCLEOTIDE SEQUENCE [LARGE SCALE GENOMIC DNA]</scope>
    <source>
        <strain evidence="1 2">KCTC 19473</strain>
    </source>
</reference>
<gene>
    <name evidence="1" type="ORF">GCM10007147_12070</name>
</gene>
<dbReference type="AlphaFoldDB" id="A0A918X9Q2"/>